<dbReference type="PANTHER" id="PTHR13710:SF120">
    <property type="entry name" value="BIFUNCTIONAL 3'-5' EXONUCLEASE_ATP-DEPENDENT HELICASE WRN"/>
    <property type="match status" value="1"/>
</dbReference>
<dbReference type="Gene3D" id="1.10.10.10">
    <property type="entry name" value="Winged helix-like DNA-binding domain superfamily/Winged helix DNA-binding domain"/>
    <property type="match status" value="1"/>
</dbReference>
<dbReference type="CDD" id="cd17920">
    <property type="entry name" value="DEXHc_RecQ"/>
    <property type="match status" value="1"/>
</dbReference>
<dbReference type="GO" id="GO:0003676">
    <property type="term" value="F:nucleic acid binding"/>
    <property type="evidence" value="ECO:0007669"/>
    <property type="project" value="InterPro"/>
</dbReference>
<protein>
    <submittedName>
        <fullName evidence="8">DEAD/SNF2-like helicase</fullName>
    </submittedName>
</protein>
<dbReference type="Pfam" id="PF00271">
    <property type="entry name" value="Helicase_C"/>
    <property type="match status" value="1"/>
</dbReference>
<dbReference type="SMART" id="SM00956">
    <property type="entry name" value="RQC"/>
    <property type="match status" value="1"/>
</dbReference>
<evidence type="ECO:0000313" key="8">
    <source>
        <dbReference type="EMBL" id="ARF09699.1"/>
    </source>
</evidence>
<keyword evidence="3 8" id="KW-0347">Helicase</keyword>
<sequence length="722" mass="82800">MNKYNKTLKKWFGFDDFREKQLDIIKTIIEEKKDVCAIMFTGSGKSLCYQFPAVHLDKTVLIISPLIALMNDQKLKMDALKIPTCCLNSTVNFKNTLKDEILKKKYRIILTTPEYLVKQEEFIKELSEKDILCLVAIDEAHVASTWAQDFRTSYTQLNCIREWVPDIPILALTATATKKVQNDIVKVLNLNKPLIIKTTFDRPNLTIKVIPKGKDMIDDIMNVIDPEESTIIYCQTREMTNDIANALTKKKIKSKPYHAGMTTNDRNETHEDFASGKIKCIVATVAFGMGIDCTIRKVIHYGVAKDLESYYQEIGRAGRDGLPSICYMFYALSDFNTINYFTNQITNSTYRNHMIQLTLIMKNFIFSSECRRHYILDYFGEVYTKENCGNCDNCLNVKTVVMYDFSKEGSLLFDVMNLSGNCYGSMMLINILRGSNSKKVLPKFKKSDLFNSGKNRSEAWWKVLINMFINKNYIKEKPISGGHGFTLAMTKKAIDWIALYKIKKGTTLIMNVPEPLKELMPSLQDKLKKTNPDLTPDEMDDLIDLADEKPKKSSNIDRTYELYCKGQTIKQISIDQNLTNNTIENHLVKLYEQGKNIDLVKLGLTDEIHNKITQAIKKIGSTQKLSVIKTGLPKVSYLMIKLSIAKSNKEKEKKTKSLNINTVKPKVLPFQDEKDDKESWEKEDDESSNDSEVIIVKAKKKTKNHTDTNDNDSLDYDQYLFI</sequence>
<gene>
    <name evidence="8" type="ORF">Indivirus_2_78</name>
</gene>
<dbReference type="InterPro" id="IPR036388">
    <property type="entry name" value="WH-like_DNA-bd_sf"/>
</dbReference>
<dbReference type="InterPro" id="IPR014001">
    <property type="entry name" value="Helicase_ATP-bd"/>
</dbReference>
<evidence type="ECO:0000256" key="1">
    <source>
        <dbReference type="ARBA" id="ARBA00022741"/>
    </source>
</evidence>
<keyword evidence="4" id="KW-0067">ATP-binding</keyword>
<dbReference type="Pfam" id="PF09382">
    <property type="entry name" value="RQC"/>
    <property type="match status" value="1"/>
</dbReference>
<feature type="compositionally biased region" description="Basic and acidic residues" evidence="5">
    <location>
        <begin position="671"/>
        <end position="680"/>
    </location>
</feature>
<dbReference type="GO" id="GO:0000724">
    <property type="term" value="P:double-strand break repair via homologous recombination"/>
    <property type="evidence" value="ECO:0007669"/>
    <property type="project" value="TreeGrafter"/>
</dbReference>
<dbReference type="PANTHER" id="PTHR13710">
    <property type="entry name" value="DNA HELICASE RECQ FAMILY MEMBER"/>
    <property type="match status" value="1"/>
</dbReference>
<dbReference type="Pfam" id="PF14493">
    <property type="entry name" value="HTH_40"/>
    <property type="match status" value="1"/>
</dbReference>
<accession>A0A1V0SDA9</accession>
<evidence type="ECO:0000256" key="2">
    <source>
        <dbReference type="ARBA" id="ARBA00022801"/>
    </source>
</evidence>
<name>A0A1V0SDA9_9VIRU</name>
<dbReference type="GO" id="GO:0005524">
    <property type="term" value="F:ATP binding"/>
    <property type="evidence" value="ECO:0007669"/>
    <property type="project" value="UniProtKB-KW"/>
</dbReference>
<organism evidence="8">
    <name type="scientific">Indivirus ILV1</name>
    <dbReference type="NCBI Taxonomy" id="1977633"/>
    <lineage>
        <taxon>Viruses</taxon>
        <taxon>Varidnaviria</taxon>
        <taxon>Bamfordvirae</taxon>
        <taxon>Nucleocytoviricota</taxon>
        <taxon>Megaviricetes</taxon>
        <taxon>Imitervirales</taxon>
        <taxon>Mimiviridae</taxon>
        <taxon>Klosneuvirinae</taxon>
        <taxon>Indivirus</taxon>
    </lineage>
</organism>
<dbReference type="SUPFAM" id="SSF46785">
    <property type="entry name" value="Winged helix' DNA-binding domain"/>
    <property type="match status" value="1"/>
</dbReference>
<dbReference type="InterPro" id="IPR001650">
    <property type="entry name" value="Helicase_C-like"/>
</dbReference>
<dbReference type="SMART" id="SM00490">
    <property type="entry name" value="HELICc"/>
    <property type="match status" value="1"/>
</dbReference>
<reference evidence="8" key="1">
    <citation type="journal article" date="2017" name="Science">
        <title>Giant viruses with an expanded complement of translation system components.</title>
        <authorList>
            <person name="Schulz F."/>
            <person name="Yutin N."/>
            <person name="Ivanova N.N."/>
            <person name="Ortega D.R."/>
            <person name="Lee T.K."/>
            <person name="Vierheilig J."/>
            <person name="Daims H."/>
            <person name="Horn M."/>
            <person name="Wagner M."/>
            <person name="Jensen G.J."/>
            <person name="Kyrpides N.C."/>
            <person name="Koonin E.V."/>
            <person name="Woyke T."/>
        </authorList>
    </citation>
    <scope>NUCLEOTIDE SEQUENCE</scope>
    <source>
        <strain evidence="8">ILV1</strain>
    </source>
</reference>
<evidence type="ECO:0000256" key="4">
    <source>
        <dbReference type="ARBA" id="ARBA00022840"/>
    </source>
</evidence>
<dbReference type="CDD" id="cd18794">
    <property type="entry name" value="SF2_C_RecQ"/>
    <property type="match status" value="1"/>
</dbReference>
<evidence type="ECO:0000259" key="7">
    <source>
        <dbReference type="PROSITE" id="PS51194"/>
    </source>
</evidence>
<dbReference type="NCBIfam" id="TIGR00614">
    <property type="entry name" value="recQ_fam"/>
    <property type="match status" value="1"/>
</dbReference>
<keyword evidence="1" id="KW-0547">Nucleotide-binding</keyword>
<dbReference type="InterPro" id="IPR018982">
    <property type="entry name" value="RQC_domain"/>
</dbReference>
<dbReference type="GO" id="GO:0043138">
    <property type="term" value="F:3'-5' DNA helicase activity"/>
    <property type="evidence" value="ECO:0007669"/>
    <property type="project" value="InterPro"/>
</dbReference>
<evidence type="ECO:0000259" key="6">
    <source>
        <dbReference type="PROSITE" id="PS51192"/>
    </source>
</evidence>
<feature type="region of interest" description="Disordered" evidence="5">
    <location>
        <begin position="671"/>
        <end position="716"/>
    </location>
</feature>
<keyword evidence="2" id="KW-0378">Hydrolase</keyword>
<dbReference type="SUPFAM" id="SSF52540">
    <property type="entry name" value="P-loop containing nucleoside triphosphate hydrolases"/>
    <property type="match status" value="1"/>
</dbReference>
<dbReference type="PROSITE" id="PS51192">
    <property type="entry name" value="HELICASE_ATP_BIND_1"/>
    <property type="match status" value="1"/>
</dbReference>
<proteinExistence type="predicted"/>
<dbReference type="InterPro" id="IPR027417">
    <property type="entry name" value="P-loop_NTPase"/>
</dbReference>
<dbReference type="InterPro" id="IPR032284">
    <property type="entry name" value="RecQ_Zn-bd"/>
</dbReference>
<dbReference type="Gene3D" id="3.40.50.300">
    <property type="entry name" value="P-loop containing nucleotide triphosphate hydrolases"/>
    <property type="match status" value="2"/>
</dbReference>
<feature type="domain" description="Helicase ATP-binding" evidence="6">
    <location>
        <begin position="26"/>
        <end position="194"/>
    </location>
</feature>
<feature type="domain" description="Helicase C-terminal" evidence="7">
    <location>
        <begin position="216"/>
        <end position="365"/>
    </location>
</feature>
<dbReference type="Pfam" id="PF00270">
    <property type="entry name" value="DEAD"/>
    <property type="match status" value="1"/>
</dbReference>
<dbReference type="GO" id="GO:0016787">
    <property type="term" value="F:hydrolase activity"/>
    <property type="evidence" value="ECO:0007669"/>
    <property type="project" value="UniProtKB-KW"/>
</dbReference>
<dbReference type="EMBL" id="KY684086">
    <property type="protein sequence ID" value="ARF09699.1"/>
    <property type="molecule type" value="Genomic_DNA"/>
</dbReference>
<dbReference type="InterPro" id="IPR004589">
    <property type="entry name" value="DNA_helicase_ATP-dep_RecQ"/>
</dbReference>
<evidence type="ECO:0000256" key="3">
    <source>
        <dbReference type="ARBA" id="ARBA00022806"/>
    </source>
</evidence>
<dbReference type="InterPro" id="IPR036390">
    <property type="entry name" value="WH_DNA-bd_sf"/>
</dbReference>
<dbReference type="GO" id="GO:0006260">
    <property type="term" value="P:DNA replication"/>
    <property type="evidence" value="ECO:0007669"/>
    <property type="project" value="InterPro"/>
</dbReference>
<dbReference type="GO" id="GO:0009378">
    <property type="term" value="F:four-way junction helicase activity"/>
    <property type="evidence" value="ECO:0007669"/>
    <property type="project" value="TreeGrafter"/>
</dbReference>
<evidence type="ECO:0000256" key="5">
    <source>
        <dbReference type="SAM" id="MobiDB-lite"/>
    </source>
</evidence>
<dbReference type="Pfam" id="PF16124">
    <property type="entry name" value="RecQ_Zn_bind"/>
    <property type="match status" value="1"/>
</dbReference>
<dbReference type="PROSITE" id="PS51194">
    <property type="entry name" value="HELICASE_CTER"/>
    <property type="match status" value="1"/>
</dbReference>
<dbReference type="SMART" id="SM00487">
    <property type="entry name" value="DEXDc"/>
    <property type="match status" value="1"/>
</dbReference>
<dbReference type="InterPro" id="IPR029491">
    <property type="entry name" value="Helicase_HTH"/>
</dbReference>
<dbReference type="InterPro" id="IPR011545">
    <property type="entry name" value="DEAD/DEAH_box_helicase_dom"/>
</dbReference>